<reference evidence="2 3" key="1">
    <citation type="journal article" date="2020" name="Int. J. Syst. Evol. Microbiol.">
        <title>Paraburkholderia madseniana sp. nov., a phenolic acid-degrading bacterium isolated from acidic forest soil.</title>
        <authorList>
            <person name="Wilhelm R.C."/>
            <person name="Murphy S.J.L."/>
            <person name="Feriancek N.M."/>
            <person name="Karasz D.C."/>
            <person name="DeRito C.M."/>
            <person name="Newman J.D."/>
            <person name="Buckley D.H."/>
        </authorList>
    </citation>
    <scope>NUCLEOTIDE SEQUENCE [LARGE SCALE GENOMIC DNA]</scope>
    <source>
        <strain evidence="2 3">RP11</strain>
    </source>
</reference>
<dbReference type="EMBL" id="VOSW01000194">
    <property type="protein sequence ID" value="KAE8753573.1"/>
    <property type="molecule type" value="Genomic_DNA"/>
</dbReference>
<dbReference type="CDD" id="cd03794">
    <property type="entry name" value="GT4_WbuB-like"/>
    <property type="match status" value="1"/>
</dbReference>
<dbReference type="Gene3D" id="3.40.50.2000">
    <property type="entry name" value="Glycogen Phosphorylase B"/>
    <property type="match status" value="2"/>
</dbReference>
<dbReference type="Proteomes" id="UP000463700">
    <property type="component" value="Unassembled WGS sequence"/>
</dbReference>
<evidence type="ECO:0000313" key="3">
    <source>
        <dbReference type="Proteomes" id="UP000463700"/>
    </source>
</evidence>
<organism evidence="2 3">
    <name type="scientific">Paraburkholderia madseniana</name>
    <dbReference type="NCBI Taxonomy" id="2599607"/>
    <lineage>
        <taxon>Bacteria</taxon>
        <taxon>Pseudomonadati</taxon>
        <taxon>Pseudomonadota</taxon>
        <taxon>Betaproteobacteria</taxon>
        <taxon>Burkholderiales</taxon>
        <taxon>Burkholderiaceae</taxon>
        <taxon>Paraburkholderia</taxon>
    </lineage>
</organism>
<evidence type="ECO:0000259" key="1">
    <source>
        <dbReference type="Pfam" id="PF13579"/>
    </source>
</evidence>
<dbReference type="InterPro" id="IPR050194">
    <property type="entry name" value="Glycosyltransferase_grp1"/>
</dbReference>
<proteinExistence type="predicted"/>
<dbReference type="SUPFAM" id="SSF53756">
    <property type="entry name" value="UDP-Glycosyltransferase/glycogen phosphorylase"/>
    <property type="match status" value="1"/>
</dbReference>
<protein>
    <submittedName>
        <fullName evidence="2">WcaI family glycosyltransferase</fullName>
    </submittedName>
</protein>
<feature type="domain" description="Glycosyltransferase subfamily 4-like N-terminal" evidence="1">
    <location>
        <begin position="33"/>
        <end position="220"/>
    </location>
</feature>
<name>A0A6N6VZ37_9BURK</name>
<dbReference type="RefSeq" id="WP_154567683.1">
    <property type="nucleotide sequence ID" value="NZ_VOSW01000194.1"/>
</dbReference>
<dbReference type="AlphaFoldDB" id="A0A6N6VZ37"/>
<gene>
    <name evidence="2" type="ORF">FSO04_44445</name>
</gene>
<accession>A0A6N6VZ37</accession>
<dbReference type="PANTHER" id="PTHR45947:SF3">
    <property type="entry name" value="SULFOQUINOVOSYL TRANSFERASE SQD2"/>
    <property type="match status" value="1"/>
</dbReference>
<dbReference type="OrthoDB" id="9787293at2"/>
<keyword evidence="2" id="KW-0808">Transferase</keyword>
<comment type="caution">
    <text evidence="2">The sequence shown here is derived from an EMBL/GenBank/DDBJ whole genome shotgun (WGS) entry which is preliminary data.</text>
</comment>
<sequence>MKNSLTQSSTATADRRPSRKVLIYGLNYAPELTGIGKYSAEMAESLAEAGYEVRVVCAPPYYPEWQIGAGHSAWRYRTEQHAAVRVQRAPVWVPSRPSGLKRLLHLGSFAVASLPTVFAQLLWRPDIVIAVAPSLMNIPAALMFGRLTKARTWLHIQDYEVDAAFELGMLKGKRLRRFALGVESWLMRRFDVVSTISAKMIEHGRNKGVDSPRLFALPNWVDVNAIFPLERPSLYRTALNIPEDSIVVLYSGNMGAKQGIEVLAHAAAALLHRRDIHFVLCGDGPSKGSLVEQCGHLANCTFLSLQPFENLNDLLNVADIHVLPQRADAADLVMPSKLTGMLASGRSVIAMARAGTELFDVVSPRGVTVPPEDVEALVAAIENLADDKDKRARLGAAARAYAETELSRRAVMERLDGKFQMLCDRVRGRSVLT</sequence>
<dbReference type="PANTHER" id="PTHR45947">
    <property type="entry name" value="SULFOQUINOVOSYL TRANSFERASE SQD2"/>
    <property type="match status" value="1"/>
</dbReference>
<dbReference type="Pfam" id="PF13579">
    <property type="entry name" value="Glyco_trans_4_4"/>
    <property type="match status" value="1"/>
</dbReference>
<dbReference type="GO" id="GO:0016758">
    <property type="term" value="F:hexosyltransferase activity"/>
    <property type="evidence" value="ECO:0007669"/>
    <property type="project" value="TreeGrafter"/>
</dbReference>
<dbReference type="NCBIfam" id="NF007640">
    <property type="entry name" value="PRK10307.1"/>
    <property type="match status" value="1"/>
</dbReference>
<dbReference type="InterPro" id="IPR028098">
    <property type="entry name" value="Glyco_trans_4-like_N"/>
</dbReference>
<dbReference type="Pfam" id="PF13692">
    <property type="entry name" value="Glyco_trans_1_4"/>
    <property type="match status" value="1"/>
</dbReference>
<evidence type="ECO:0000313" key="2">
    <source>
        <dbReference type="EMBL" id="KAE8753573.1"/>
    </source>
</evidence>